<organism evidence="8 9">
    <name type="scientific">Nitratireductor aestuarii</name>
    <dbReference type="NCBI Taxonomy" id="1735103"/>
    <lineage>
        <taxon>Bacteria</taxon>
        <taxon>Pseudomonadati</taxon>
        <taxon>Pseudomonadota</taxon>
        <taxon>Alphaproteobacteria</taxon>
        <taxon>Hyphomicrobiales</taxon>
        <taxon>Phyllobacteriaceae</taxon>
        <taxon>Nitratireductor</taxon>
    </lineage>
</organism>
<keyword evidence="5 6" id="KW-0694">RNA-binding</keyword>
<dbReference type="HAMAP" id="MF_00227">
    <property type="entry name" value="RNase_P"/>
    <property type="match status" value="1"/>
</dbReference>
<accession>A0A916RWH3</accession>
<evidence type="ECO:0000256" key="3">
    <source>
        <dbReference type="ARBA" id="ARBA00022759"/>
    </source>
</evidence>
<comment type="caution">
    <text evidence="8">The sequence shown here is derived from an EMBL/GenBank/DDBJ whole genome shotgun (WGS) entry which is preliminary data.</text>
</comment>
<comment type="catalytic activity">
    <reaction evidence="6">
        <text>Endonucleolytic cleavage of RNA, removing 5'-extranucleotides from tRNA precursor.</text>
        <dbReference type="EC" id="3.1.26.5"/>
    </reaction>
</comment>
<dbReference type="GO" id="GO:0001682">
    <property type="term" value="P:tRNA 5'-leader removal"/>
    <property type="evidence" value="ECO:0007669"/>
    <property type="project" value="UniProtKB-UniRule"/>
</dbReference>
<evidence type="ECO:0000256" key="2">
    <source>
        <dbReference type="ARBA" id="ARBA00022722"/>
    </source>
</evidence>
<keyword evidence="1 6" id="KW-0819">tRNA processing</keyword>
<evidence type="ECO:0000256" key="1">
    <source>
        <dbReference type="ARBA" id="ARBA00022694"/>
    </source>
</evidence>
<sequence length="120" mass="13599">MAEAAGVPLPGRLKKRSEFLAVRRGTKRRGPLFLLEVLERGDQGLPRFGITVTKKVGNSVERNRIRRRVREAIRTHAAGDMSPGRDYVIVGRRDILSVPFDALKEELSRRMRDNKPVRPG</sequence>
<reference evidence="8" key="1">
    <citation type="journal article" date="2014" name="Int. J. Syst. Evol. Microbiol.">
        <title>Complete genome sequence of Corynebacterium casei LMG S-19264T (=DSM 44701T), isolated from a smear-ripened cheese.</title>
        <authorList>
            <consortium name="US DOE Joint Genome Institute (JGI-PGF)"/>
            <person name="Walter F."/>
            <person name="Albersmeier A."/>
            <person name="Kalinowski J."/>
            <person name="Ruckert C."/>
        </authorList>
    </citation>
    <scope>NUCLEOTIDE SEQUENCE</scope>
    <source>
        <strain evidence="8">CGMCC 1.15320</strain>
    </source>
</reference>
<keyword evidence="3 6" id="KW-0255">Endonuclease</keyword>
<dbReference type="RefSeq" id="WP_244630387.1">
    <property type="nucleotide sequence ID" value="NZ_BMIF01000009.1"/>
</dbReference>
<dbReference type="PANTHER" id="PTHR33992">
    <property type="entry name" value="RIBONUCLEASE P PROTEIN COMPONENT"/>
    <property type="match status" value="1"/>
</dbReference>
<keyword evidence="4 6" id="KW-0378">Hydrolase</keyword>
<dbReference type="Gene3D" id="3.30.230.10">
    <property type="match status" value="1"/>
</dbReference>
<evidence type="ECO:0000256" key="7">
    <source>
        <dbReference type="NCBIfam" id="TIGR00188"/>
    </source>
</evidence>
<dbReference type="GO" id="GO:0000049">
    <property type="term" value="F:tRNA binding"/>
    <property type="evidence" value="ECO:0007669"/>
    <property type="project" value="UniProtKB-UniRule"/>
</dbReference>
<keyword evidence="2 6" id="KW-0540">Nuclease</keyword>
<comment type="similarity">
    <text evidence="6">Belongs to the RnpA family.</text>
</comment>
<dbReference type="GO" id="GO:0004526">
    <property type="term" value="F:ribonuclease P activity"/>
    <property type="evidence" value="ECO:0007669"/>
    <property type="project" value="UniProtKB-UniRule"/>
</dbReference>
<gene>
    <name evidence="6 8" type="primary">rnpA</name>
    <name evidence="8" type="ORF">GCM10011385_30410</name>
</gene>
<name>A0A916RWH3_9HYPH</name>
<dbReference type="InterPro" id="IPR014721">
    <property type="entry name" value="Ribsml_uS5_D2-typ_fold_subgr"/>
</dbReference>
<dbReference type="NCBIfam" id="TIGR00188">
    <property type="entry name" value="rnpA"/>
    <property type="match status" value="1"/>
</dbReference>
<evidence type="ECO:0000313" key="9">
    <source>
        <dbReference type="Proteomes" id="UP000636264"/>
    </source>
</evidence>
<dbReference type="AlphaFoldDB" id="A0A916RWH3"/>
<dbReference type="GO" id="GO:0030677">
    <property type="term" value="C:ribonuclease P complex"/>
    <property type="evidence" value="ECO:0007669"/>
    <property type="project" value="TreeGrafter"/>
</dbReference>
<dbReference type="InterPro" id="IPR000100">
    <property type="entry name" value="RNase_P"/>
</dbReference>
<proteinExistence type="inferred from homology"/>
<dbReference type="EMBL" id="BMIF01000009">
    <property type="protein sequence ID" value="GGA74297.1"/>
    <property type="molecule type" value="Genomic_DNA"/>
</dbReference>
<evidence type="ECO:0000256" key="4">
    <source>
        <dbReference type="ARBA" id="ARBA00022801"/>
    </source>
</evidence>
<dbReference type="PANTHER" id="PTHR33992:SF1">
    <property type="entry name" value="RIBONUCLEASE P PROTEIN COMPONENT"/>
    <property type="match status" value="1"/>
</dbReference>
<keyword evidence="9" id="KW-1185">Reference proteome</keyword>
<dbReference type="SUPFAM" id="SSF54211">
    <property type="entry name" value="Ribosomal protein S5 domain 2-like"/>
    <property type="match status" value="1"/>
</dbReference>
<comment type="function">
    <text evidence="6">RNaseP catalyzes the removal of the 5'-leader sequence from pre-tRNA to produce the mature 5'-terminus. It can also cleave other RNA substrates such as 4.5S RNA. The protein component plays an auxiliary but essential role in vivo by binding to the 5'-leader sequence and broadening the substrate specificity of the ribozyme.</text>
</comment>
<dbReference type="Proteomes" id="UP000636264">
    <property type="component" value="Unassembled WGS sequence"/>
</dbReference>
<reference evidence="8" key="2">
    <citation type="submission" date="2020-09" db="EMBL/GenBank/DDBJ databases">
        <authorList>
            <person name="Sun Q."/>
            <person name="Zhou Y."/>
        </authorList>
    </citation>
    <scope>NUCLEOTIDE SEQUENCE</scope>
    <source>
        <strain evidence="8">CGMCC 1.15320</strain>
    </source>
</reference>
<evidence type="ECO:0000313" key="8">
    <source>
        <dbReference type="EMBL" id="GGA74297.1"/>
    </source>
</evidence>
<dbReference type="InterPro" id="IPR020568">
    <property type="entry name" value="Ribosomal_Su5_D2-typ_SF"/>
</dbReference>
<dbReference type="GO" id="GO:0042781">
    <property type="term" value="F:3'-tRNA processing endoribonuclease activity"/>
    <property type="evidence" value="ECO:0007669"/>
    <property type="project" value="TreeGrafter"/>
</dbReference>
<comment type="subunit">
    <text evidence="6">Consists of a catalytic RNA component (M1 or rnpB) and a protein subunit.</text>
</comment>
<dbReference type="Pfam" id="PF00825">
    <property type="entry name" value="Ribonuclease_P"/>
    <property type="match status" value="1"/>
</dbReference>
<dbReference type="EC" id="3.1.26.5" evidence="6 7"/>
<evidence type="ECO:0000256" key="5">
    <source>
        <dbReference type="ARBA" id="ARBA00022884"/>
    </source>
</evidence>
<protein>
    <recommendedName>
        <fullName evidence="6 7">Ribonuclease P protein component</fullName>
        <shortName evidence="6">RNase P protein</shortName>
        <shortName evidence="6">RNaseP protein</shortName>
        <ecNumber evidence="6 7">3.1.26.5</ecNumber>
    </recommendedName>
    <alternativeName>
        <fullName evidence="6">Protein C5</fullName>
    </alternativeName>
</protein>
<evidence type="ECO:0000256" key="6">
    <source>
        <dbReference type="HAMAP-Rule" id="MF_00227"/>
    </source>
</evidence>